<feature type="transmembrane region" description="Helical" evidence="1">
    <location>
        <begin position="9"/>
        <end position="32"/>
    </location>
</feature>
<dbReference type="Proteomes" id="UP000218606">
    <property type="component" value="Chromosome"/>
</dbReference>
<feature type="transmembrane region" description="Helical" evidence="1">
    <location>
        <begin position="38"/>
        <end position="57"/>
    </location>
</feature>
<evidence type="ECO:0000256" key="1">
    <source>
        <dbReference type="SAM" id="Phobius"/>
    </source>
</evidence>
<dbReference type="AlphaFoldDB" id="A0AAN1LBH2"/>
<sequence>MGLVAKVRLIFAGVSGLAGWILGGITGVAAFGTAVSGAFVFAPIAALVGFMIGPSLVDKFAKRFRARDRKNS</sequence>
<accession>A0AAN1LBH2</accession>
<name>A0AAN1LBH2_9RHOB</name>
<dbReference type="RefSeq" id="WP_096872596.1">
    <property type="nucleotide sequence ID" value="NZ_CP010715.1"/>
</dbReference>
<keyword evidence="1" id="KW-1133">Transmembrane helix</keyword>
<keyword evidence="1" id="KW-0472">Membrane</keyword>
<protein>
    <submittedName>
        <fullName evidence="2">Uncharacterized protein</fullName>
    </submittedName>
</protein>
<evidence type="ECO:0000313" key="3">
    <source>
        <dbReference type="Proteomes" id="UP000218606"/>
    </source>
</evidence>
<proteinExistence type="predicted"/>
<dbReference type="EMBL" id="CP010767">
    <property type="protein sequence ID" value="ATG44643.1"/>
    <property type="molecule type" value="Genomic_DNA"/>
</dbReference>
<evidence type="ECO:0000313" key="2">
    <source>
        <dbReference type="EMBL" id="ATG44643.1"/>
    </source>
</evidence>
<gene>
    <name evidence="2" type="ORF">PhaeoP13_02736</name>
</gene>
<reference evidence="2 3" key="1">
    <citation type="journal article" date="2017" name="Front. Microbiol.">
        <title>Phaeobacter piscinae sp. nov., a species of the Roseobacter group and potential aquaculture probiont.</title>
        <authorList>
            <person name="Sonnenschein E.C."/>
            <person name="Phippen C.B.W."/>
            <person name="Nielsen K.F."/>
            <person name="Mateiu R.V."/>
            <person name="Melchiorsen J."/>
            <person name="Gram L."/>
            <person name="Overmann J."/>
            <person name="Freese H.M."/>
        </authorList>
    </citation>
    <scope>NUCLEOTIDE SEQUENCE [LARGE SCALE GENOMIC DNA]</scope>
    <source>
        <strain evidence="2 3">P13</strain>
    </source>
</reference>
<organism evidence="2 3">
    <name type="scientific">Phaeobacter piscinae</name>
    <dbReference type="NCBI Taxonomy" id="1580596"/>
    <lineage>
        <taxon>Bacteria</taxon>
        <taxon>Pseudomonadati</taxon>
        <taxon>Pseudomonadota</taxon>
        <taxon>Alphaproteobacteria</taxon>
        <taxon>Rhodobacterales</taxon>
        <taxon>Roseobacteraceae</taxon>
        <taxon>Phaeobacter</taxon>
    </lineage>
</organism>
<keyword evidence="1" id="KW-0812">Transmembrane</keyword>